<feature type="non-terminal residue" evidence="1">
    <location>
        <position position="12"/>
    </location>
</feature>
<dbReference type="Proteomes" id="UP000265520">
    <property type="component" value="Unassembled WGS sequence"/>
</dbReference>
<dbReference type="EMBL" id="LXQA010855432">
    <property type="protein sequence ID" value="MCI74191.1"/>
    <property type="molecule type" value="Genomic_DNA"/>
</dbReference>
<accession>A0A392UKV4</accession>
<comment type="caution">
    <text evidence="1">The sequence shown here is derived from an EMBL/GenBank/DDBJ whole genome shotgun (WGS) entry which is preliminary data.</text>
</comment>
<evidence type="ECO:0000313" key="1">
    <source>
        <dbReference type="EMBL" id="MCI74191.1"/>
    </source>
</evidence>
<protein>
    <submittedName>
        <fullName evidence="1">Uncharacterized protein</fullName>
    </submittedName>
</protein>
<name>A0A392UKV4_9FABA</name>
<reference evidence="1 2" key="1">
    <citation type="journal article" date="2018" name="Front. Plant Sci.">
        <title>Red Clover (Trifolium pratense) and Zigzag Clover (T. medium) - A Picture of Genomic Similarities and Differences.</title>
        <authorList>
            <person name="Dluhosova J."/>
            <person name="Istvanek J."/>
            <person name="Nedelnik J."/>
            <person name="Repkova J."/>
        </authorList>
    </citation>
    <scope>NUCLEOTIDE SEQUENCE [LARGE SCALE GENOMIC DNA]</scope>
    <source>
        <strain evidence="2">cv. 10/8</strain>
        <tissue evidence="1">Leaf</tissue>
    </source>
</reference>
<keyword evidence="2" id="KW-1185">Reference proteome</keyword>
<sequence length="12" mass="1286">MKAQVDNSSLPP</sequence>
<organism evidence="1 2">
    <name type="scientific">Trifolium medium</name>
    <dbReference type="NCBI Taxonomy" id="97028"/>
    <lineage>
        <taxon>Eukaryota</taxon>
        <taxon>Viridiplantae</taxon>
        <taxon>Streptophyta</taxon>
        <taxon>Embryophyta</taxon>
        <taxon>Tracheophyta</taxon>
        <taxon>Spermatophyta</taxon>
        <taxon>Magnoliopsida</taxon>
        <taxon>eudicotyledons</taxon>
        <taxon>Gunneridae</taxon>
        <taxon>Pentapetalae</taxon>
        <taxon>rosids</taxon>
        <taxon>fabids</taxon>
        <taxon>Fabales</taxon>
        <taxon>Fabaceae</taxon>
        <taxon>Papilionoideae</taxon>
        <taxon>50 kb inversion clade</taxon>
        <taxon>NPAAA clade</taxon>
        <taxon>Hologalegina</taxon>
        <taxon>IRL clade</taxon>
        <taxon>Trifolieae</taxon>
        <taxon>Trifolium</taxon>
    </lineage>
</organism>
<evidence type="ECO:0000313" key="2">
    <source>
        <dbReference type="Proteomes" id="UP000265520"/>
    </source>
</evidence>
<proteinExistence type="predicted"/>